<reference evidence="3" key="1">
    <citation type="submission" date="2021-01" db="EMBL/GenBank/DDBJ databases">
        <authorList>
            <person name="Corre E."/>
            <person name="Pelletier E."/>
            <person name="Niang G."/>
            <person name="Scheremetjew M."/>
            <person name="Finn R."/>
            <person name="Kale V."/>
            <person name="Holt S."/>
            <person name="Cochrane G."/>
            <person name="Meng A."/>
            <person name="Brown T."/>
            <person name="Cohen L."/>
        </authorList>
    </citation>
    <scope>NUCLEOTIDE SEQUENCE</scope>
    <source>
        <strain evidence="3">10249 10 AB</strain>
    </source>
</reference>
<protein>
    <submittedName>
        <fullName evidence="3">Uncharacterized protein</fullName>
    </submittedName>
</protein>
<gene>
    <name evidence="3" type="ORF">PAUS00366_LOCUS14849</name>
</gene>
<dbReference type="EMBL" id="HBIX01021127">
    <property type="protein sequence ID" value="CAE0722094.1"/>
    <property type="molecule type" value="Transcribed_RNA"/>
</dbReference>
<accession>A0A7S4AP18</accession>
<proteinExistence type="predicted"/>
<feature type="chain" id="PRO_5031398932" evidence="2">
    <location>
        <begin position="21"/>
        <end position="556"/>
    </location>
</feature>
<name>A0A7S4AP18_9STRA</name>
<feature type="region of interest" description="Disordered" evidence="1">
    <location>
        <begin position="119"/>
        <end position="148"/>
    </location>
</feature>
<organism evidence="3">
    <name type="scientific">Pseudo-nitzschia australis</name>
    <dbReference type="NCBI Taxonomy" id="44445"/>
    <lineage>
        <taxon>Eukaryota</taxon>
        <taxon>Sar</taxon>
        <taxon>Stramenopiles</taxon>
        <taxon>Ochrophyta</taxon>
        <taxon>Bacillariophyta</taxon>
        <taxon>Bacillariophyceae</taxon>
        <taxon>Bacillariophycidae</taxon>
        <taxon>Bacillariales</taxon>
        <taxon>Bacillariaceae</taxon>
        <taxon>Pseudo-nitzschia</taxon>
    </lineage>
</organism>
<evidence type="ECO:0000256" key="1">
    <source>
        <dbReference type="SAM" id="MobiDB-lite"/>
    </source>
</evidence>
<dbReference type="AlphaFoldDB" id="A0A7S4AP18"/>
<keyword evidence="2" id="KW-0732">Signal</keyword>
<feature type="signal peptide" evidence="2">
    <location>
        <begin position="1"/>
        <end position="20"/>
    </location>
</feature>
<evidence type="ECO:0000256" key="2">
    <source>
        <dbReference type="SAM" id="SignalP"/>
    </source>
</evidence>
<sequence>MKIFSNVFLVALLLPDLVSGEGNSNRNNPDTILNVREEEEGFDTFANETFANETATYEEEDFEFDTFANDTFANETAMYEEEDFEFDTFANDTFAHEIVAEEQEPDQQQGPADAVKIPSDEEQEPDQQQVSVGAAQDPSDEEQNEPKEGMQLAKYEIIAVGLGGDFPFAKVTALEPFTGEVYFEAHQERFENLDDEGRDKLVFVEMWARVPEGNPCHEGGTLVTGLGSTTITTSIEPYDEYSTDYVQEQGLASFPQASNGRVGKAKFTISPDPFNLAEEQRIFFEGDGDDSDQMRFCIRVATKMDIAGDGKLEDIGFSDTIISLEVYTIAEFATFSDVRVDIEGLPGSNAKADVSEVVPIVSFLCDDNKEAIGNDTSYKIGQDFRLCVAPQDNFESAANRYLQEDNIFAARVGAKYNVTKFENIQCSNNGESLDLVTDGSPNSLTVVDSIPNSVGALSFLSVVTANYFEANENSFTCVGDVIVERNLNRGGRTRIRTRSRILQQNSDFSGSFESRIRLSRSSLDELELESSSVSCSLLWVQALLSFGMIFTAMMFV</sequence>
<evidence type="ECO:0000313" key="3">
    <source>
        <dbReference type="EMBL" id="CAE0722094.1"/>
    </source>
</evidence>